<evidence type="ECO:0000256" key="10">
    <source>
        <dbReference type="ARBA" id="ARBA00022840"/>
    </source>
</evidence>
<dbReference type="PANTHER" id="PTHR43065">
    <property type="entry name" value="SENSOR HISTIDINE KINASE"/>
    <property type="match status" value="1"/>
</dbReference>
<dbReference type="InterPro" id="IPR048760">
    <property type="entry name" value="VP0354-like_sensor_dom"/>
</dbReference>
<feature type="domain" description="PAC" evidence="18">
    <location>
        <begin position="446"/>
        <end position="500"/>
    </location>
</feature>
<dbReference type="Pfam" id="PF02518">
    <property type="entry name" value="HATPase_c"/>
    <property type="match status" value="1"/>
</dbReference>
<comment type="caution">
    <text evidence="19">The sequence shown here is derived from an EMBL/GenBank/DDBJ whole genome shotgun (WGS) entry which is preliminary data.</text>
</comment>
<dbReference type="CDD" id="cd00082">
    <property type="entry name" value="HisKA"/>
    <property type="match status" value="1"/>
</dbReference>
<feature type="domain" description="Histidine kinase" evidence="15">
    <location>
        <begin position="513"/>
        <end position="738"/>
    </location>
</feature>
<evidence type="ECO:0000256" key="3">
    <source>
        <dbReference type="ARBA" id="ARBA00012438"/>
    </source>
</evidence>
<evidence type="ECO:0000256" key="8">
    <source>
        <dbReference type="ARBA" id="ARBA00022741"/>
    </source>
</evidence>
<dbReference type="SUPFAM" id="SSF55874">
    <property type="entry name" value="ATPase domain of HSP90 chaperone/DNA topoisomerase II/histidine kinase"/>
    <property type="match status" value="1"/>
</dbReference>
<dbReference type="EMBL" id="VBRY01000005">
    <property type="protein sequence ID" value="TLS67634.1"/>
    <property type="molecule type" value="Genomic_DNA"/>
</dbReference>
<evidence type="ECO:0000259" key="17">
    <source>
        <dbReference type="PROSITE" id="PS50112"/>
    </source>
</evidence>
<dbReference type="GO" id="GO:0000155">
    <property type="term" value="F:phosphorelay sensor kinase activity"/>
    <property type="evidence" value="ECO:0007669"/>
    <property type="project" value="InterPro"/>
</dbReference>
<dbReference type="Pfam" id="PF00072">
    <property type="entry name" value="Response_reg"/>
    <property type="match status" value="1"/>
</dbReference>
<dbReference type="NCBIfam" id="TIGR00229">
    <property type="entry name" value="sensory_box"/>
    <property type="match status" value="1"/>
</dbReference>
<dbReference type="SMART" id="SM00387">
    <property type="entry name" value="HATPase_c"/>
    <property type="match status" value="1"/>
</dbReference>
<dbReference type="InterPro" id="IPR029151">
    <property type="entry name" value="Sensor-like_sf"/>
</dbReference>
<dbReference type="InterPro" id="IPR005467">
    <property type="entry name" value="His_kinase_dom"/>
</dbReference>
<dbReference type="GO" id="GO:0005886">
    <property type="term" value="C:plasma membrane"/>
    <property type="evidence" value="ECO:0007669"/>
    <property type="project" value="UniProtKB-SubCell"/>
</dbReference>
<evidence type="ECO:0000259" key="15">
    <source>
        <dbReference type="PROSITE" id="PS50109"/>
    </source>
</evidence>
<dbReference type="Proteomes" id="UP000306585">
    <property type="component" value="Unassembled WGS sequence"/>
</dbReference>
<sequence>MLSGHLFCLLSGMYDVAANSRIRLKMPDNWGRVHYFAAILLPAIVLVSAIAWLIYCVEANSRINLQVERNMGTIALQKKGIEQELSRITSDLLYLSREVELIVQLRQGSDDLNAILAGNLADFASTKKLYDQVRLIDNDGMERIRINANGGHAGIVPDSALQSKKDRYYYTAASGLAHGEIYVSPLDLNVEHQVVEVPYKPVIRLATPIFDQRGNRLGILMLNYLGQHLLDNFAAVNGSALTESYLLNRDGYWLYAREHALEWGFMLNDRQSFQFQHAHAAAWHAISGTESGQLRNDDGLYCYTVIKPLAGMVTTNGTALSWRIVAYDSASRLHELLSDTRLYALLWGGVSILLIGIIAWFLAVHLVREKREHAKVRKLSQAIEQAGESIIITDRWGIVEYVNPAFTEMTGYLPEEIINNNPRILSSGKQDRRFYEQMWDTLKSGQSWQGRIVDRKKDGTLFPAVLTVSPIFDASQVITHYIGLQQNLQAYEELEARFQQAQKMEAIGTLVGGIAHDFNNTLAGITGNLFLLKRRASGQPELLSRIDSIETLSQRASGMIQQLLAFSRRNIISKQPIYLPPFIKETVRLHEVSIPASIKFNVQVTSEKLYVSADANQLQQMLLNLVNNARDALESTIKPVITVELRRYEADQKFCDRHQYTDASEFACITVRDNGSGIEAEHLNQIFEPFFTTKEVDRGTGLGLAMVYGSVQSHGGAIEVESEPAHGTAFHIYLPLIRPKDGELLSSKKAEDEPCQGHGETILLVDDDSTLVTTHRDILQGMNYKVVVANDGIEAVRQFRLHRDEISLVILDVVMPGMSGVDALKQMRAITPHIACIFTTGYDRMKVIQCEVSRSETVLAKPYDIYELSRLIHEKLTGISVE</sequence>
<keyword evidence="20" id="KW-1185">Reference proteome</keyword>
<evidence type="ECO:0000256" key="2">
    <source>
        <dbReference type="ARBA" id="ARBA00004651"/>
    </source>
</evidence>
<feature type="domain" description="PAS" evidence="17">
    <location>
        <begin position="375"/>
        <end position="421"/>
    </location>
</feature>
<dbReference type="GO" id="GO:0005524">
    <property type="term" value="F:ATP binding"/>
    <property type="evidence" value="ECO:0007669"/>
    <property type="project" value="UniProtKB-KW"/>
</dbReference>
<dbReference type="SMART" id="SM00091">
    <property type="entry name" value="PAS"/>
    <property type="match status" value="1"/>
</dbReference>
<feature type="domain" description="Response regulatory" evidence="16">
    <location>
        <begin position="761"/>
        <end position="876"/>
    </location>
</feature>
<evidence type="ECO:0000256" key="6">
    <source>
        <dbReference type="ARBA" id="ARBA00022679"/>
    </source>
</evidence>
<dbReference type="InterPro" id="IPR013767">
    <property type="entry name" value="PAS_fold"/>
</dbReference>
<dbReference type="Pfam" id="PF21623">
    <property type="entry name" value="HK_sensor_dom_bact"/>
    <property type="match status" value="1"/>
</dbReference>
<evidence type="ECO:0000256" key="14">
    <source>
        <dbReference type="SAM" id="Phobius"/>
    </source>
</evidence>
<keyword evidence="4" id="KW-1003">Cell membrane</keyword>
<dbReference type="InterPro" id="IPR000700">
    <property type="entry name" value="PAS-assoc_C"/>
</dbReference>
<dbReference type="InterPro" id="IPR001789">
    <property type="entry name" value="Sig_transdc_resp-reg_receiver"/>
</dbReference>
<comment type="subcellular location">
    <subcellularLocation>
        <location evidence="2">Cell membrane</location>
        <topology evidence="2">Multi-pass membrane protein</topology>
    </subcellularLocation>
</comment>
<evidence type="ECO:0000256" key="4">
    <source>
        <dbReference type="ARBA" id="ARBA00022475"/>
    </source>
</evidence>
<keyword evidence="5 13" id="KW-0597">Phosphoprotein</keyword>
<dbReference type="SUPFAM" id="SSF52172">
    <property type="entry name" value="CheY-like"/>
    <property type="match status" value="1"/>
</dbReference>
<evidence type="ECO:0000259" key="16">
    <source>
        <dbReference type="PROSITE" id="PS50110"/>
    </source>
</evidence>
<dbReference type="Gene3D" id="1.10.287.130">
    <property type="match status" value="1"/>
</dbReference>
<dbReference type="PROSITE" id="PS50109">
    <property type="entry name" value="HIS_KIN"/>
    <property type="match status" value="1"/>
</dbReference>
<evidence type="ECO:0000256" key="12">
    <source>
        <dbReference type="ARBA" id="ARBA00023012"/>
    </source>
</evidence>
<dbReference type="GO" id="GO:0006355">
    <property type="term" value="P:regulation of DNA-templated transcription"/>
    <property type="evidence" value="ECO:0007669"/>
    <property type="project" value="InterPro"/>
</dbReference>
<dbReference type="SUPFAM" id="SSF103190">
    <property type="entry name" value="Sensory domain-like"/>
    <property type="match status" value="2"/>
</dbReference>
<dbReference type="SUPFAM" id="SSF47384">
    <property type="entry name" value="Homodimeric domain of signal transducing histidine kinase"/>
    <property type="match status" value="1"/>
</dbReference>
<evidence type="ECO:0000313" key="20">
    <source>
        <dbReference type="Proteomes" id="UP000306585"/>
    </source>
</evidence>
<dbReference type="InterPro" id="IPR003594">
    <property type="entry name" value="HATPase_dom"/>
</dbReference>
<keyword evidence="9" id="KW-0418">Kinase</keyword>
<dbReference type="InterPro" id="IPR035965">
    <property type="entry name" value="PAS-like_dom_sf"/>
</dbReference>
<gene>
    <name evidence="19" type="ORF">FEF65_06895</name>
</gene>
<comment type="catalytic activity">
    <reaction evidence="1">
        <text>ATP + protein L-histidine = ADP + protein N-phospho-L-histidine.</text>
        <dbReference type="EC" id="2.7.13.3"/>
    </reaction>
</comment>
<evidence type="ECO:0000256" key="11">
    <source>
        <dbReference type="ARBA" id="ARBA00022989"/>
    </source>
</evidence>
<dbReference type="CDD" id="cd18773">
    <property type="entry name" value="PDC1_HK_sensor"/>
    <property type="match status" value="1"/>
</dbReference>
<reference evidence="19 20" key="1">
    <citation type="journal article" date="2019" name="Appl. Environ. Microbiol.">
        <title>Environmental Evidence and Genomic Insight of Iron-oxidizing Bacteria Preference Towards More Corrosion Resistant Stainless Steel at Higher Salinities.</title>
        <authorList>
            <person name="Garrison C.E."/>
            <person name="Price K.A."/>
            <person name="Field E.K."/>
        </authorList>
    </citation>
    <scope>NUCLEOTIDE SEQUENCE [LARGE SCALE GENOMIC DNA]</scope>
    <source>
        <strain evidence="19 20">P3</strain>
    </source>
</reference>
<dbReference type="PROSITE" id="PS50110">
    <property type="entry name" value="RESPONSE_REGULATORY"/>
    <property type="match status" value="1"/>
</dbReference>
<evidence type="ECO:0000256" key="5">
    <source>
        <dbReference type="ARBA" id="ARBA00022553"/>
    </source>
</evidence>
<dbReference type="CDD" id="cd00130">
    <property type="entry name" value="PAS"/>
    <property type="match status" value="1"/>
</dbReference>
<dbReference type="AlphaFoldDB" id="A0A5R9GX36"/>
<dbReference type="SUPFAM" id="SSF55785">
    <property type="entry name" value="PYP-like sensor domain (PAS domain)"/>
    <property type="match status" value="1"/>
</dbReference>
<keyword evidence="14" id="KW-0472">Membrane</keyword>
<dbReference type="InterPro" id="IPR000014">
    <property type="entry name" value="PAS"/>
</dbReference>
<proteinExistence type="predicted"/>
<keyword evidence="12" id="KW-0902">Two-component regulatory system</keyword>
<organism evidence="19 20">
    <name type="scientific">Mariprofundus erugo</name>
    <dbReference type="NCBI Taxonomy" id="2528639"/>
    <lineage>
        <taxon>Bacteria</taxon>
        <taxon>Pseudomonadati</taxon>
        <taxon>Pseudomonadota</taxon>
        <taxon>Candidatius Mariprofundia</taxon>
        <taxon>Mariprofundales</taxon>
        <taxon>Mariprofundaceae</taxon>
        <taxon>Mariprofundus</taxon>
    </lineage>
</organism>
<dbReference type="SMART" id="SM00388">
    <property type="entry name" value="HisKA"/>
    <property type="match status" value="1"/>
</dbReference>
<dbReference type="InterPro" id="IPR036097">
    <property type="entry name" value="HisK_dim/P_sf"/>
</dbReference>
<dbReference type="InterPro" id="IPR036890">
    <property type="entry name" value="HATPase_C_sf"/>
</dbReference>
<evidence type="ECO:0000256" key="9">
    <source>
        <dbReference type="ARBA" id="ARBA00022777"/>
    </source>
</evidence>
<feature type="modified residue" description="4-aspartylphosphate" evidence="13">
    <location>
        <position position="812"/>
    </location>
</feature>
<dbReference type="InterPro" id="IPR004358">
    <property type="entry name" value="Sig_transdc_His_kin-like_C"/>
</dbReference>
<keyword evidence="11 14" id="KW-1133">Transmembrane helix</keyword>
<keyword evidence="10" id="KW-0067">ATP-binding</keyword>
<dbReference type="Gene3D" id="3.30.565.10">
    <property type="entry name" value="Histidine kinase-like ATPase, C-terminal domain"/>
    <property type="match status" value="1"/>
</dbReference>
<dbReference type="InterPro" id="IPR003661">
    <property type="entry name" value="HisK_dim/P_dom"/>
</dbReference>
<dbReference type="Gene3D" id="3.30.450.20">
    <property type="entry name" value="PAS domain"/>
    <property type="match status" value="3"/>
</dbReference>
<dbReference type="Gene3D" id="3.40.50.2300">
    <property type="match status" value="1"/>
</dbReference>
<accession>A0A5R9GX36</accession>
<dbReference type="InterPro" id="IPR011006">
    <property type="entry name" value="CheY-like_superfamily"/>
</dbReference>
<keyword evidence="6" id="KW-0808">Transferase</keyword>
<keyword evidence="8" id="KW-0547">Nucleotide-binding</keyword>
<feature type="transmembrane region" description="Helical" evidence="14">
    <location>
        <begin position="34"/>
        <end position="55"/>
    </location>
</feature>
<evidence type="ECO:0000256" key="13">
    <source>
        <dbReference type="PROSITE-ProRule" id="PRU00169"/>
    </source>
</evidence>
<dbReference type="PROSITE" id="PS50113">
    <property type="entry name" value="PAC"/>
    <property type="match status" value="1"/>
</dbReference>
<dbReference type="SMART" id="SM00448">
    <property type="entry name" value="REC"/>
    <property type="match status" value="1"/>
</dbReference>
<dbReference type="PRINTS" id="PR00344">
    <property type="entry name" value="BCTRLSENSOR"/>
</dbReference>
<protein>
    <recommendedName>
        <fullName evidence="3">histidine kinase</fullName>
        <ecNumber evidence="3">2.7.13.3</ecNumber>
    </recommendedName>
</protein>
<dbReference type="PROSITE" id="PS50112">
    <property type="entry name" value="PAS"/>
    <property type="match status" value="1"/>
</dbReference>
<evidence type="ECO:0000256" key="1">
    <source>
        <dbReference type="ARBA" id="ARBA00000085"/>
    </source>
</evidence>
<dbReference type="Pfam" id="PF00989">
    <property type="entry name" value="PAS"/>
    <property type="match status" value="1"/>
</dbReference>
<dbReference type="EC" id="2.7.13.3" evidence="3"/>
<evidence type="ECO:0000313" key="19">
    <source>
        <dbReference type="EMBL" id="TLS67634.1"/>
    </source>
</evidence>
<name>A0A5R9GX36_9PROT</name>
<evidence type="ECO:0000256" key="7">
    <source>
        <dbReference type="ARBA" id="ARBA00022692"/>
    </source>
</evidence>
<keyword evidence="7 14" id="KW-0812">Transmembrane</keyword>
<feature type="transmembrane region" description="Helical" evidence="14">
    <location>
        <begin position="342"/>
        <end position="363"/>
    </location>
</feature>
<dbReference type="Pfam" id="PF00512">
    <property type="entry name" value="HisKA"/>
    <property type="match status" value="1"/>
</dbReference>
<evidence type="ECO:0000259" key="18">
    <source>
        <dbReference type="PROSITE" id="PS50113"/>
    </source>
</evidence>
<dbReference type="PANTHER" id="PTHR43065:SF42">
    <property type="entry name" value="TWO-COMPONENT SENSOR PPRA"/>
    <property type="match status" value="1"/>
</dbReference>